<accession>A0A3D9H6C2</accession>
<comment type="similarity">
    <text evidence="6">Belongs to the TVP38/TMEM64 family.</text>
</comment>
<feature type="transmembrane region" description="Helical" evidence="6">
    <location>
        <begin position="60"/>
        <end position="79"/>
    </location>
</feature>
<feature type="transmembrane region" description="Helical" evidence="6">
    <location>
        <begin position="214"/>
        <end position="235"/>
    </location>
</feature>
<evidence type="ECO:0000256" key="2">
    <source>
        <dbReference type="ARBA" id="ARBA00022475"/>
    </source>
</evidence>
<evidence type="ECO:0000256" key="3">
    <source>
        <dbReference type="ARBA" id="ARBA00022692"/>
    </source>
</evidence>
<comment type="subcellular location">
    <subcellularLocation>
        <location evidence="1 6">Cell membrane</location>
        <topology evidence="1 6">Multi-pass membrane protein</topology>
    </subcellularLocation>
</comment>
<dbReference type="GO" id="GO:0005886">
    <property type="term" value="C:plasma membrane"/>
    <property type="evidence" value="ECO:0007669"/>
    <property type="project" value="UniProtKB-SubCell"/>
</dbReference>
<dbReference type="PANTHER" id="PTHR12677">
    <property type="entry name" value="GOLGI APPARATUS MEMBRANE PROTEIN TVP38-RELATED"/>
    <property type="match status" value="1"/>
</dbReference>
<dbReference type="AlphaFoldDB" id="A0A3D9H6C2"/>
<dbReference type="Proteomes" id="UP000256845">
    <property type="component" value="Unassembled WGS sequence"/>
</dbReference>
<organism evidence="8 9">
    <name type="scientific">Aestuariispira insulae</name>
    <dbReference type="NCBI Taxonomy" id="1461337"/>
    <lineage>
        <taxon>Bacteria</taxon>
        <taxon>Pseudomonadati</taxon>
        <taxon>Pseudomonadota</taxon>
        <taxon>Alphaproteobacteria</taxon>
        <taxon>Rhodospirillales</taxon>
        <taxon>Kiloniellaceae</taxon>
        <taxon>Aestuariispira</taxon>
    </lineage>
</organism>
<feature type="transmembrane region" description="Helical" evidence="6">
    <location>
        <begin position="21"/>
        <end position="40"/>
    </location>
</feature>
<sequence length="245" mass="26433">MTEVELEMQEKKSIHKRLLPVYLLIAVFILFIATGLHEHFTPESLKENHATLTSFVQENALLAALAFIILYALCTLFSLPIATVITLAGGFMFGAVLGTAYTVMGATIGATALFLVAKTSLGELLHEKAGPWLDKLEKGFHENELSYLFFLRLVPLFPFVAVNLAPAFLGVSVRNYVIATFFGIIPGSAAYNYVGAGLGSILEQGGEISLEGVLTPEILTGIILLCGIALLPVVYKKIKGTQAED</sequence>
<evidence type="ECO:0000313" key="8">
    <source>
        <dbReference type="EMBL" id="RED45034.1"/>
    </source>
</evidence>
<evidence type="ECO:0000256" key="6">
    <source>
        <dbReference type="RuleBase" id="RU366058"/>
    </source>
</evidence>
<keyword evidence="5 6" id="KW-0472">Membrane</keyword>
<evidence type="ECO:0000313" key="9">
    <source>
        <dbReference type="Proteomes" id="UP000256845"/>
    </source>
</evidence>
<proteinExistence type="inferred from homology"/>
<keyword evidence="9" id="KW-1185">Reference proteome</keyword>
<dbReference type="PANTHER" id="PTHR12677:SF59">
    <property type="entry name" value="GOLGI APPARATUS MEMBRANE PROTEIN TVP38-RELATED"/>
    <property type="match status" value="1"/>
</dbReference>
<feature type="transmembrane region" description="Helical" evidence="6">
    <location>
        <begin position="91"/>
        <end position="117"/>
    </location>
</feature>
<reference evidence="8 9" key="1">
    <citation type="submission" date="2018-07" db="EMBL/GenBank/DDBJ databases">
        <title>Genomic Encyclopedia of Type Strains, Phase III (KMG-III): the genomes of soil and plant-associated and newly described type strains.</title>
        <authorList>
            <person name="Whitman W."/>
        </authorList>
    </citation>
    <scope>NUCLEOTIDE SEQUENCE [LARGE SCALE GENOMIC DNA]</scope>
    <source>
        <strain evidence="8 9">CECT 8488</strain>
    </source>
</reference>
<comment type="caution">
    <text evidence="8">The sequence shown here is derived from an EMBL/GenBank/DDBJ whole genome shotgun (WGS) entry which is preliminary data.</text>
</comment>
<feature type="domain" description="VTT" evidence="7">
    <location>
        <begin position="82"/>
        <end position="196"/>
    </location>
</feature>
<evidence type="ECO:0000256" key="1">
    <source>
        <dbReference type="ARBA" id="ARBA00004651"/>
    </source>
</evidence>
<protein>
    <recommendedName>
        <fullName evidence="6">TVP38/TMEM64 family membrane protein</fullName>
    </recommendedName>
</protein>
<dbReference type="Pfam" id="PF09335">
    <property type="entry name" value="VTT_dom"/>
    <property type="match status" value="1"/>
</dbReference>
<keyword evidence="4 6" id="KW-1133">Transmembrane helix</keyword>
<dbReference type="EMBL" id="QRDW01000012">
    <property type="protein sequence ID" value="RED45034.1"/>
    <property type="molecule type" value="Genomic_DNA"/>
</dbReference>
<evidence type="ECO:0000259" key="7">
    <source>
        <dbReference type="Pfam" id="PF09335"/>
    </source>
</evidence>
<evidence type="ECO:0000256" key="4">
    <source>
        <dbReference type="ARBA" id="ARBA00022989"/>
    </source>
</evidence>
<keyword evidence="2 6" id="KW-1003">Cell membrane</keyword>
<dbReference type="RefSeq" id="WP_218044748.1">
    <property type="nucleotide sequence ID" value="NZ_QRDW01000012.1"/>
</dbReference>
<name>A0A3D9H6C2_9PROT</name>
<keyword evidence="3 6" id="KW-0812">Transmembrane</keyword>
<dbReference type="InterPro" id="IPR015414">
    <property type="entry name" value="TMEM64"/>
</dbReference>
<dbReference type="InterPro" id="IPR032816">
    <property type="entry name" value="VTT_dom"/>
</dbReference>
<evidence type="ECO:0000256" key="5">
    <source>
        <dbReference type="ARBA" id="ARBA00023136"/>
    </source>
</evidence>
<feature type="transmembrane region" description="Helical" evidence="6">
    <location>
        <begin position="176"/>
        <end position="194"/>
    </location>
</feature>
<gene>
    <name evidence="8" type="ORF">DFP90_11226</name>
</gene>
<feature type="transmembrane region" description="Helical" evidence="6">
    <location>
        <begin position="147"/>
        <end position="169"/>
    </location>
</feature>